<organism evidence="1">
    <name type="scientific">viral metagenome</name>
    <dbReference type="NCBI Taxonomy" id="1070528"/>
    <lineage>
        <taxon>unclassified sequences</taxon>
        <taxon>metagenomes</taxon>
        <taxon>organismal metagenomes</taxon>
    </lineage>
</organism>
<proteinExistence type="predicted"/>
<name>A0A6H1ZH87_9ZZZZ</name>
<protein>
    <submittedName>
        <fullName evidence="1">Uncharacterized protein</fullName>
    </submittedName>
</protein>
<gene>
    <name evidence="1" type="ORF">TM448A00578_0010</name>
    <name evidence="2" type="ORF">TM448B02903_0021</name>
</gene>
<dbReference type="EMBL" id="MT144971">
    <property type="protein sequence ID" value="QJI02057.1"/>
    <property type="molecule type" value="Genomic_DNA"/>
</dbReference>
<reference evidence="1" key="1">
    <citation type="submission" date="2020-03" db="EMBL/GenBank/DDBJ databases">
        <title>The deep terrestrial virosphere.</title>
        <authorList>
            <person name="Holmfeldt K."/>
            <person name="Nilsson E."/>
            <person name="Simone D."/>
            <person name="Lopez-Fernandez M."/>
            <person name="Wu X."/>
            <person name="de Brujin I."/>
            <person name="Lundin D."/>
            <person name="Andersson A."/>
            <person name="Bertilsson S."/>
            <person name="Dopson M."/>
        </authorList>
    </citation>
    <scope>NUCLEOTIDE SEQUENCE</scope>
    <source>
        <strain evidence="1">TM448A00578</strain>
        <strain evidence="2">TM448B02903</strain>
    </source>
</reference>
<dbReference type="EMBL" id="MT144026">
    <property type="protein sequence ID" value="QJA46924.1"/>
    <property type="molecule type" value="Genomic_DNA"/>
</dbReference>
<evidence type="ECO:0000313" key="2">
    <source>
        <dbReference type="EMBL" id="QJI02057.1"/>
    </source>
</evidence>
<dbReference type="AlphaFoldDB" id="A0A6H1ZH87"/>
<sequence>MKIEFIKPTYTFSSGEAVVALREIRPDLDNFDIMGFCHCKQKGYARKITVVMQSERYETFKILCHELIHVVIDLFFLKRRDRLHDIFDNWSLAKRSN</sequence>
<evidence type="ECO:0000313" key="1">
    <source>
        <dbReference type="EMBL" id="QJA46924.1"/>
    </source>
</evidence>
<accession>A0A6H1ZH87</accession>